<dbReference type="PANTHER" id="PTHR34846:SF11">
    <property type="entry name" value="4-CARBOXYMUCONOLACTONE DECARBOXYLASE FAMILY PROTEIN (AFU_ORTHOLOGUE AFUA_6G11590)"/>
    <property type="match status" value="1"/>
</dbReference>
<accession>A0AA39CHU0</accession>
<organism evidence="1 2">
    <name type="scientific">Cladophialophora chaetospira</name>
    <dbReference type="NCBI Taxonomy" id="386627"/>
    <lineage>
        <taxon>Eukaryota</taxon>
        <taxon>Fungi</taxon>
        <taxon>Dikarya</taxon>
        <taxon>Ascomycota</taxon>
        <taxon>Pezizomycotina</taxon>
        <taxon>Eurotiomycetes</taxon>
        <taxon>Chaetothyriomycetidae</taxon>
        <taxon>Chaetothyriales</taxon>
        <taxon>Herpotrichiellaceae</taxon>
        <taxon>Cladophialophora</taxon>
    </lineage>
</organism>
<evidence type="ECO:0000313" key="1">
    <source>
        <dbReference type="EMBL" id="KAJ9609343.1"/>
    </source>
</evidence>
<proteinExistence type="predicted"/>
<sequence>MRISYAARSTYNFSLEDKLVCDAIRTRRGLTGLLPLDHALLHSVPIASGWNELFSAIRQKTTLSSDILFLAICRVALHCGASIPWKNYLESLRQLDGVTNDIIEIVEDPQPAVQGVLSDKQWAALRYADIMTKQVAVNDSVFQLVKAAGFTERQIVELTITIAAYACVSRFLLALDIDEKEGV</sequence>
<dbReference type="EMBL" id="JAPDRK010000008">
    <property type="protein sequence ID" value="KAJ9609343.1"/>
    <property type="molecule type" value="Genomic_DNA"/>
</dbReference>
<evidence type="ECO:0008006" key="3">
    <source>
        <dbReference type="Google" id="ProtNLM"/>
    </source>
</evidence>
<dbReference type="InterPro" id="IPR029032">
    <property type="entry name" value="AhpD-like"/>
</dbReference>
<comment type="caution">
    <text evidence="1">The sequence shown here is derived from an EMBL/GenBank/DDBJ whole genome shotgun (WGS) entry which is preliminary data.</text>
</comment>
<dbReference type="SUPFAM" id="SSF69118">
    <property type="entry name" value="AhpD-like"/>
    <property type="match status" value="1"/>
</dbReference>
<reference evidence="1" key="1">
    <citation type="submission" date="2022-10" db="EMBL/GenBank/DDBJ databases">
        <title>Culturing micro-colonial fungi from biological soil crusts in the Mojave desert and describing Neophaeococcomyces mojavensis, and introducing the new genera and species Taxawa tesnikishii.</title>
        <authorList>
            <person name="Kurbessoian T."/>
            <person name="Stajich J.E."/>
        </authorList>
    </citation>
    <scope>NUCLEOTIDE SEQUENCE</scope>
    <source>
        <strain evidence="1">TK_41</strain>
    </source>
</reference>
<dbReference type="AlphaFoldDB" id="A0AA39CHU0"/>
<evidence type="ECO:0000313" key="2">
    <source>
        <dbReference type="Proteomes" id="UP001172673"/>
    </source>
</evidence>
<keyword evidence="2" id="KW-1185">Reference proteome</keyword>
<protein>
    <recommendedName>
        <fullName evidence="3">Carboxymuconolactone decarboxylase</fullName>
    </recommendedName>
</protein>
<dbReference type="Proteomes" id="UP001172673">
    <property type="component" value="Unassembled WGS sequence"/>
</dbReference>
<name>A0AA39CHU0_9EURO</name>
<dbReference type="PANTHER" id="PTHR34846">
    <property type="entry name" value="4-CARBOXYMUCONOLACTONE DECARBOXYLASE FAMILY PROTEIN (AFU_ORTHOLOGUE AFUA_6G11590)"/>
    <property type="match status" value="1"/>
</dbReference>
<dbReference type="Gene3D" id="1.20.1290.10">
    <property type="entry name" value="AhpD-like"/>
    <property type="match status" value="1"/>
</dbReference>
<gene>
    <name evidence="1" type="ORF">H2200_005670</name>
</gene>